<dbReference type="Proteomes" id="UP000261360">
    <property type="component" value="Unplaced"/>
</dbReference>
<reference evidence="1" key="2">
    <citation type="submission" date="2025-09" db="UniProtKB">
        <authorList>
            <consortium name="Ensembl"/>
        </authorList>
    </citation>
    <scope>IDENTIFICATION</scope>
</reference>
<organism evidence="1 2">
    <name type="scientific">Seriola lalandi dorsalis</name>
    <dbReference type="NCBI Taxonomy" id="1841481"/>
    <lineage>
        <taxon>Eukaryota</taxon>
        <taxon>Metazoa</taxon>
        <taxon>Chordata</taxon>
        <taxon>Craniata</taxon>
        <taxon>Vertebrata</taxon>
        <taxon>Euteleostomi</taxon>
        <taxon>Actinopterygii</taxon>
        <taxon>Neopterygii</taxon>
        <taxon>Teleostei</taxon>
        <taxon>Neoteleostei</taxon>
        <taxon>Acanthomorphata</taxon>
        <taxon>Carangaria</taxon>
        <taxon>Carangiformes</taxon>
        <taxon>Carangidae</taxon>
        <taxon>Seriola</taxon>
    </lineage>
</organism>
<dbReference type="AlphaFoldDB" id="A0A3B4XAP0"/>
<reference evidence="1" key="1">
    <citation type="submission" date="2025-08" db="UniProtKB">
        <authorList>
            <consortium name="Ensembl"/>
        </authorList>
    </citation>
    <scope>IDENTIFICATION</scope>
</reference>
<keyword evidence="2" id="KW-1185">Reference proteome</keyword>
<accession>A0A3B4XAP0</accession>
<sequence length="87" mass="10042">MEFAGLKREEGRAGETKISLMHFSVRNLLNFCHFHSARLQKQLFVWLLDLRTCVRALGRGVNATVGITYCPKRGQRCHLVDQTMYCI</sequence>
<protein>
    <submittedName>
        <fullName evidence="1">Uncharacterized protein</fullName>
    </submittedName>
</protein>
<evidence type="ECO:0000313" key="1">
    <source>
        <dbReference type="Ensembl" id="ENSSLDP00000014789.1"/>
    </source>
</evidence>
<dbReference type="Ensembl" id="ENSSLDT00000015357.1">
    <property type="protein sequence ID" value="ENSSLDP00000014789.1"/>
    <property type="gene ID" value="ENSSLDG00000011809.1"/>
</dbReference>
<proteinExistence type="predicted"/>
<evidence type="ECO:0000313" key="2">
    <source>
        <dbReference type="Proteomes" id="UP000261360"/>
    </source>
</evidence>
<name>A0A3B4XAP0_SERLL</name>